<evidence type="ECO:0000259" key="5">
    <source>
        <dbReference type="PROSITE" id="PS51352"/>
    </source>
</evidence>
<gene>
    <name evidence="6" type="ORF">vB_SscM-1_136</name>
</gene>
<organism evidence="6 7">
    <name type="scientific">Staphylococcus phage vB_SscM-1</name>
    <dbReference type="NCBI Taxonomy" id="1868844"/>
    <lineage>
        <taxon>Viruses</taxon>
        <taxon>Duplodnaviria</taxon>
        <taxon>Heunggongvirae</taxon>
        <taxon>Uroviricota</taxon>
        <taxon>Caudoviricetes</taxon>
        <taxon>Herelleviridae</taxon>
        <taxon>Twortvirinae</taxon>
        <taxon>Sciuriunavirus</taxon>
        <taxon>Sciuriunavirus SscM1</taxon>
    </lineage>
</organism>
<evidence type="ECO:0000256" key="3">
    <source>
        <dbReference type="ARBA" id="ARBA00023157"/>
    </source>
</evidence>
<dbReference type="NCBIfam" id="TIGR01068">
    <property type="entry name" value="thioredoxin"/>
    <property type="match status" value="1"/>
</dbReference>
<dbReference type="InterPro" id="IPR013766">
    <property type="entry name" value="Thioredoxin_domain"/>
</dbReference>
<dbReference type="SUPFAM" id="SSF52833">
    <property type="entry name" value="Thioredoxin-like"/>
    <property type="match status" value="1"/>
</dbReference>
<dbReference type="Proteomes" id="UP000224459">
    <property type="component" value="Segment"/>
</dbReference>
<evidence type="ECO:0000256" key="4">
    <source>
        <dbReference type="ARBA" id="ARBA00023284"/>
    </source>
</evidence>
<dbReference type="PRINTS" id="PR00421">
    <property type="entry name" value="THIOREDOXIN"/>
</dbReference>
<feature type="domain" description="Thioredoxin" evidence="5">
    <location>
        <begin position="1"/>
        <end position="104"/>
    </location>
</feature>
<keyword evidence="3" id="KW-1015">Disulfide bond</keyword>
<dbReference type="PIRSF" id="PIRSF000077">
    <property type="entry name" value="Thioredoxin"/>
    <property type="match status" value="1"/>
</dbReference>
<sequence>MAMKDVTSEEYKEQKGEGLKIVDLWAPWCGSCKMLNPTVEGLASEYENDLDILKVNIDEEEDIASELDVMSIPTLVFFKDGEKVESLTGFQPKEKIQQLIEKHK</sequence>
<dbReference type="PANTHER" id="PTHR45663:SF11">
    <property type="entry name" value="GEO12009P1"/>
    <property type="match status" value="1"/>
</dbReference>
<accession>A0A1X9I9P5</accession>
<dbReference type="InterPro" id="IPR036249">
    <property type="entry name" value="Thioredoxin-like_sf"/>
</dbReference>
<keyword evidence="4" id="KW-0676">Redox-active center</keyword>
<dbReference type="Gene3D" id="3.40.30.10">
    <property type="entry name" value="Glutaredoxin"/>
    <property type="match status" value="1"/>
</dbReference>
<dbReference type="PROSITE" id="PS51352">
    <property type="entry name" value="THIOREDOXIN_2"/>
    <property type="match status" value="1"/>
</dbReference>
<dbReference type="PANTHER" id="PTHR45663">
    <property type="entry name" value="GEO12009P1"/>
    <property type="match status" value="1"/>
</dbReference>
<dbReference type="EMBL" id="KX171212">
    <property type="protein sequence ID" value="ANT44800.1"/>
    <property type="molecule type" value="Genomic_DNA"/>
</dbReference>
<proteinExistence type="predicted"/>
<dbReference type="Pfam" id="PF00085">
    <property type="entry name" value="Thioredoxin"/>
    <property type="match status" value="1"/>
</dbReference>
<dbReference type="PROSITE" id="PS00194">
    <property type="entry name" value="THIOREDOXIN_1"/>
    <property type="match status" value="1"/>
</dbReference>
<dbReference type="GO" id="GO:0015035">
    <property type="term" value="F:protein-disulfide reductase activity"/>
    <property type="evidence" value="ECO:0007669"/>
    <property type="project" value="InterPro"/>
</dbReference>
<dbReference type="FunFam" id="3.40.30.10:FF:000001">
    <property type="entry name" value="Thioredoxin"/>
    <property type="match status" value="1"/>
</dbReference>
<dbReference type="CDD" id="cd02947">
    <property type="entry name" value="TRX_family"/>
    <property type="match status" value="1"/>
</dbReference>
<dbReference type="InterPro" id="IPR017937">
    <property type="entry name" value="Thioredoxin_CS"/>
</dbReference>
<evidence type="ECO:0000256" key="2">
    <source>
        <dbReference type="ARBA" id="ARBA00022982"/>
    </source>
</evidence>
<evidence type="ECO:0000313" key="7">
    <source>
        <dbReference type="Proteomes" id="UP000224459"/>
    </source>
</evidence>
<dbReference type="InterPro" id="IPR005746">
    <property type="entry name" value="Thioredoxin"/>
</dbReference>
<name>A0A1X9I9P5_9CAUD</name>
<keyword evidence="1" id="KW-0813">Transport</keyword>
<evidence type="ECO:0000256" key="1">
    <source>
        <dbReference type="ARBA" id="ARBA00022448"/>
    </source>
</evidence>
<reference evidence="7" key="1">
    <citation type="submission" date="2016-04" db="EMBL/GenBank/DDBJ databases">
        <authorList>
            <person name="Gasior T."/>
        </authorList>
    </citation>
    <scope>NUCLEOTIDE SEQUENCE [LARGE SCALE GENOMIC DNA]</scope>
</reference>
<keyword evidence="2" id="KW-0249">Electron transport</keyword>
<keyword evidence="7" id="KW-1185">Reference proteome</keyword>
<evidence type="ECO:0000313" key="6">
    <source>
        <dbReference type="EMBL" id="ANT44800.1"/>
    </source>
</evidence>
<protein>
    <submittedName>
        <fullName evidence="6">Thioredoxin</fullName>
    </submittedName>
</protein>